<dbReference type="PANTHER" id="PTHR33525">
    <property type="match status" value="1"/>
</dbReference>
<organism evidence="2 3">
    <name type="scientific">Opitutus terrae (strain DSM 11246 / JCM 15787 / PB90-1)</name>
    <dbReference type="NCBI Taxonomy" id="452637"/>
    <lineage>
        <taxon>Bacteria</taxon>
        <taxon>Pseudomonadati</taxon>
        <taxon>Verrucomicrobiota</taxon>
        <taxon>Opitutia</taxon>
        <taxon>Opitutales</taxon>
        <taxon>Opitutaceae</taxon>
        <taxon>Opitutus</taxon>
    </lineage>
</organism>
<accession>B1ZWR0</accession>
<dbReference type="KEGG" id="ote:Oter_0899"/>
<dbReference type="HOGENOM" id="CLU_048246_4_2_0"/>
<dbReference type="PROSITE" id="PS51833">
    <property type="entry name" value="HDOD"/>
    <property type="match status" value="1"/>
</dbReference>
<dbReference type="PANTHER" id="PTHR33525:SF3">
    <property type="entry name" value="RIBONUCLEASE Y"/>
    <property type="match status" value="1"/>
</dbReference>
<dbReference type="Pfam" id="PF08668">
    <property type="entry name" value="HDOD"/>
    <property type="match status" value="1"/>
</dbReference>
<name>B1ZWR0_OPITP</name>
<dbReference type="InterPro" id="IPR013976">
    <property type="entry name" value="HDOD"/>
</dbReference>
<evidence type="ECO:0000313" key="3">
    <source>
        <dbReference type="Proteomes" id="UP000007013"/>
    </source>
</evidence>
<dbReference type="STRING" id="452637.Oter_0899"/>
<dbReference type="Gene3D" id="1.10.3210.10">
    <property type="entry name" value="Hypothetical protein af1432"/>
    <property type="match status" value="1"/>
</dbReference>
<protein>
    <submittedName>
        <fullName evidence="2">Putative signal transduction protein</fullName>
    </submittedName>
</protein>
<dbReference type="SUPFAM" id="SSF109604">
    <property type="entry name" value="HD-domain/PDEase-like"/>
    <property type="match status" value="1"/>
</dbReference>
<dbReference type="eggNOG" id="COG1639">
    <property type="taxonomic scope" value="Bacteria"/>
</dbReference>
<keyword evidence="3" id="KW-1185">Reference proteome</keyword>
<dbReference type="AlphaFoldDB" id="B1ZWR0"/>
<proteinExistence type="predicted"/>
<feature type="domain" description="HDOD" evidence="1">
    <location>
        <begin position="30"/>
        <end position="227"/>
    </location>
</feature>
<evidence type="ECO:0000259" key="1">
    <source>
        <dbReference type="PROSITE" id="PS51833"/>
    </source>
</evidence>
<evidence type="ECO:0000313" key="2">
    <source>
        <dbReference type="EMBL" id="ACB74187.1"/>
    </source>
</evidence>
<sequence>MLDGVTSVFFPENSPNYSTPERLVAAMGQLPPMAQVLSRLQRLLSDTNSGLDDIAALIRLDPAMTTRVIQISNSAWFGRGGGCRTIEMAVNRVGFREVYHVVAVAASGAIVAQPLAAYGRDALTMWRESVAGAFAAETLAERLGEDTAVAYMSGLLHGIGRLAINKCLIGADGHPVKMLADEGFPRDHSGAENALLGFTQADVGACMLEKWAFAAENVESVRHQYEPLEAEEPHDRMSAVVYCARYLRSAVNQPEVEIEAPGLDDVLAALRLDREELLGFLPVLENQVSRAMQIMKV</sequence>
<reference evidence="2 3" key="1">
    <citation type="journal article" date="2011" name="J. Bacteriol.">
        <title>Genome sequence of the verrucomicrobium Opitutus terrae PB90-1, an abundant inhabitant of rice paddy soil ecosystems.</title>
        <authorList>
            <person name="van Passel M.W."/>
            <person name="Kant R."/>
            <person name="Palva A."/>
            <person name="Copeland A."/>
            <person name="Lucas S."/>
            <person name="Lapidus A."/>
            <person name="Glavina del Rio T."/>
            <person name="Pitluck S."/>
            <person name="Goltsman E."/>
            <person name="Clum A."/>
            <person name="Sun H."/>
            <person name="Schmutz J."/>
            <person name="Larimer F.W."/>
            <person name="Land M.L."/>
            <person name="Hauser L."/>
            <person name="Kyrpides N."/>
            <person name="Mikhailova N."/>
            <person name="Richardson P.P."/>
            <person name="Janssen P.H."/>
            <person name="de Vos W.M."/>
            <person name="Smidt H."/>
        </authorList>
    </citation>
    <scope>NUCLEOTIDE SEQUENCE [LARGE SCALE GENOMIC DNA]</scope>
    <source>
        <strain evidence="3">DSM 11246 / JCM 15787 / PB90-1</strain>
    </source>
</reference>
<gene>
    <name evidence="2" type="ordered locus">Oter_0899</name>
</gene>
<dbReference type="Proteomes" id="UP000007013">
    <property type="component" value="Chromosome"/>
</dbReference>
<dbReference type="EMBL" id="CP001032">
    <property type="protein sequence ID" value="ACB74187.1"/>
    <property type="molecule type" value="Genomic_DNA"/>
</dbReference>
<dbReference type="InterPro" id="IPR052340">
    <property type="entry name" value="RNase_Y/CdgJ"/>
</dbReference>